<evidence type="ECO:0000313" key="1">
    <source>
        <dbReference type="EMBL" id="CAI4002994.1"/>
    </source>
</evidence>
<name>A0A9P1G6R3_9DINO</name>
<sequence>APPSLPLPEPCLAHLGIIDSVSPRLRYDFIQAYFETNECAQRFLGSCLHLPGLRPPSWSQWMEEPTISISTVPFRMRFLRLKGEKKSSGTFSDQFHRCKGPWPTRRLRLLDLLTLSARKRRCGI</sequence>
<organism evidence="1">
    <name type="scientific">Cladocopium goreaui</name>
    <dbReference type="NCBI Taxonomy" id="2562237"/>
    <lineage>
        <taxon>Eukaryota</taxon>
        <taxon>Sar</taxon>
        <taxon>Alveolata</taxon>
        <taxon>Dinophyceae</taxon>
        <taxon>Suessiales</taxon>
        <taxon>Symbiodiniaceae</taxon>
        <taxon>Cladocopium</taxon>
    </lineage>
</organism>
<reference evidence="1" key="1">
    <citation type="submission" date="2022-10" db="EMBL/GenBank/DDBJ databases">
        <authorList>
            <person name="Chen Y."/>
            <person name="Dougan E. K."/>
            <person name="Chan C."/>
            <person name="Rhodes N."/>
            <person name="Thang M."/>
        </authorList>
    </citation>
    <scope>NUCLEOTIDE SEQUENCE</scope>
</reference>
<feature type="non-terminal residue" evidence="1">
    <location>
        <position position="1"/>
    </location>
</feature>
<evidence type="ECO:0000313" key="3">
    <source>
        <dbReference type="Proteomes" id="UP001152797"/>
    </source>
</evidence>
<comment type="caution">
    <text evidence="1">The sequence shown here is derived from an EMBL/GenBank/DDBJ whole genome shotgun (WGS) entry which is preliminary data.</text>
</comment>
<proteinExistence type="predicted"/>
<evidence type="ECO:0000313" key="2">
    <source>
        <dbReference type="EMBL" id="CAL4790306.1"/>
    </source>
</evidence>
<gene>
    <name evidence="1" type="ORF">C1SCF055_LOCUS28898</name>
</gene>
<accession>A0A9P1G6R3</accession>
<reference evidence="2 3" key="2">
    <citation type="submission" date="2024-05" db="EMBL/GenBank/DDBJ databases">
        <authorList>
            <person name="Chen Y."/>
            <person name="Shah S."/>
            <person name="Dougan E. K."/>
            <person name="Thang M."/>
            <person name="Chan C."/>
        </authorList>
    </citation>
    <scope>NUCLEOTIDE SEQUENCE [LARGE SCALE GENOMIC DNA]</scope>
</reference>
<dbReference type="EMBL" id="CAMXCT010003198">
    <property type="protein sequence ID" value="CAI4002994.1"/>
    <property type="molecule type" value="Genomic_DNA"/>
</dbReference>
<dbReference type="EMBL" id="CAMXCT030003198">
    <property type="protein sequence ID" value="CAL4790306.1"/>
    <property type="molecule type" value="Genomic_DNA"/>
</dbReference>
<dbReference type="EMBL" id="CAMXCT020003198">
    <property type="protein sequence ID" value="CAL1156369.1"/>
    <property type="molecule type" value="Genomic_DNA"/>
</dbReference>
<dbReference type="Proteomes" id="UP001152797">
    <property type="component" value="Unassembled WGS sequence"/>
</dbReference>
<keyword evidence="3" id="KW-1185">Reference proteome</keyword>
<dbReference type="AlphaFoldDB" id="A0A9P1G6R3"/>
<protein>
    <submittedName>
        <fullName evidence="1">Uncharacterized protein</fullName>
    </submittedName>
</protein>